<sequence length="271" mass="30952">MRGGVHRYAAQASLRIDAATAEKSRFRMKTLWFFNPGQIGSMNKVLIISTNAKATEAYRKAVSTLGSECEVAKSIEEMQQILRNRPFNGLILDVLTAVRAPHKDKPTIQRFSEIYPTFRARWDEKNRKIRGMVLGRSLDKADPLGAFLEMFCRHRPARVCRVTPRYRIHFNVLLSRDANCAEAQAEKTVTLDISRGGCFLISNQDWQGTKTAWVRFRDIPRIPPVQVEIRHFCAWGHAMQVPGIGVEFQQMDPLHLETICRHFPISTATDL</sequence>
<gene>
    <name evidence="2" type="ORF">A7E75_11620</name>
</gene>
<evidence type="ECO:0000313" key="3">
    <source>
        <dbReference type="Proteomes" id="UP000182264"/>
    </source>
</evidence>
<protein>
    <recommendedName>
        <fullName evidence="1">PilZ domain-containing protein</fullName>
    </recommendedName>
</protein>
<name>A0A1L3GI20_SYNAC</name>
<accession>A0A1L3GI20</accession>
<keyword evidence="3" id="KW-1185">Reference proteome</keyword>
<evidence type="ECO:0000259" key="1">
    <source>
        <dbReference type="Pfam" id="PF07238"/>
    </source>
</evidence>
<dbReference type="Pfam" id="PF07238">
    <property type="entry name" value="PilZ"/>
    <property type="match status" value="1"/>
</dbReference>
<dbReference type="KEGG" id="pace:A6070_05650"/>
<dbReference type="SUPFAM" id="SSF141371">
    <property type="entry name" value="PilZ domain-like"/>
    <property type="match status" value="1"/>
</dbReference>
<reference evidence="2 3" key="1">
    <citation type="journal article" date="2017" name="Genome Announc.">
        <title>Complete Genome Sequences of Two Acetylene-Fermenting Pelobacter acetylenicus Strains.</title>
        <authorList>
            <person name="Sutton J.M."/>
            <person name="Baesman S.M."/>
            <person name="Fierst J.L."/>
            <person name="Poret-Peterson A.T."/>
            <person name="Oremland R.S."/>
            <person name="Dunlap D.S."/>
            <person name="Akob D.M."/>
        </authorList>
    </citation>
    <scope>NUCLEOTIDE SEQUENCE [LARGE SCALE GENOMIC DNA]</scope>
    <source>
        <strain evidence="2 3">DSM 3247</strain>
    </source>
</reference>
<proteinExistence type="predicted"/>
<organism evidence="2 3">
    <name type="scientific">Syntrophotalea acetylenica</name>
    <name type="common">Pelobacter acetylenicus</name>
    <dbReference type="NCBI Taxonomy" id="29542"/>
    <lineage>
        <taxon>Bacteria</taxon>
        <taxon>Pseudomonadati</taxon>
        <taxon>Thermodesulfobacteriota</taxon>
        <taxon>Desulfuromonadia</taxon>
        <taxon>Desulfuromonadales</taxon>
        <taxon>Syntrophotaleaceae</taxon>
        <taxon>Syntrophotalea</taxon>
    </lineage>
</organism>
<dbReference type="Proteomes" id="UP000182264">
    <property type="component" value="Chromosome"/>
</dbReference>
<dbReference type="EMBL" id="CP015518">
    <property type="protein sequence ID" value="APG25596.1"/>
    <property type="molecule type" value="Genomic_DNA"/>
</dbReference>
<dbReference type="InterPro" id="IPR009875">
    <property type="entry name" value="PilZ_domain"/>
</dbReference>
<evidence type="ECO:0000313" key="2">
    <source>
        <dbReference type="EMBL" id="APG25596.1"/>
    </source>
</evidence>
<dbReference type="AlphaFoldDB" id="A0A1L3GI20"/>
<dbReference type="GO" id="GO:0035438">
    <property type="term" value="F:cyclic-di-GMP binding"/>
    <property type="evidence" value="ECO:0007669"/>
    <property type="project" value="InterPro"/>
</dbReference>
<feature type="domain" description="PilZ" evidence="1">
    <location>
        <begin position="177"/>
        <end position="259"/>
    </location>
</feature>